<feature type="signal peptide" evidence="4">
    <location>
        <begin position="1"/>
        <end position="17"/>
    </location>
</feature>
<keyword evidence="7" id="KW-1185">Reference proteome</keyword>
<evidence type="ECO:0000259" key="5">
    <source>
        <dbReference type="PROSITE" id="PS50072"/>
    </source>
</evidence>
<protein>
    <recommendedName>
        <fullName evidence="1">peptidylprolyl isomerase</fullName>
        <ecNumber evidence="1">5.2.1.8</ecNumber>
    </recommendedName>
</protein>
<comment type="caution">
    <text evidence="6">The sequence shown here is derived from an EMBL/GenBank/DDBJ whole genome shotgun (WGS) entry which is preliminary data.</text>
</comment>
<organism evidence="6 7">
    <name type="scientific">Sphingomonas rustica</name>
    <dbReference type="NCBI Taxonomy" id="3103142"/>
    <lineage>
        <taxon>Bacteria</taxon>
        <taxon>Pseudomonadati</taxon>
        <taxon>Pseudomonadota</taxon>
        <taxon>Alphaproteobacteria</taxon>
        <taxon>Sphingomonadales</taxon>
        <taxon>Sphingomonadaceae</taxon>
        <taxon>Sphingomonas</taxon>
    </lineage>
</organism>
<dbReference type="Proteomes" id="UP001427805">
    <property type="component" value="Unassembled WGS sequence"/>
</dbReference>
<feature type="domain" description="PPIase cyclophilin-type" evidence="5">
    <location>
        <begin position="40"/>
        <end position="197"/>
    </location>
</feature>
<gene>
    <name evidence="6" type="ORF">TPR58_06480</name>
</gene>
<keyword evidence="2" id="KW-0697">Rotamase</keyword>
<dbReference type="EMBL" id="JBDIZK010000003">
    <property type="protein sequence ID" value="MEN3746805.1"/>
    <property type="molecule type" value="Genomic_DNA"/>
</dbReference>
<evidence type="ECO:0000256" key="3">
    <source>
        <dbReference type="ARBA" id="ARBA00023235"/>
    </source>
</evidence>
<keyword evidence="3 6" id="KW-0413">Isomerase</keyword>
<dbReference type="PANTHER" id="PTHR43246">
    <property type="entry name" value="PEPTIDYL-PROLYL CIS-TRANS ISOMERASE CYP38, CHLOROPLASTIC"/>
    <property type="match status" value="1"/>
</dbReference>
<evidence type="ECO:0000256" key="2">
    <source>
        <dbReference type="ARBA" id="ARBA00023110"/>
    </source>
</evidence>
<dbReference type="InterPro" id="IPR044665">
    <property type="entry name" value="E_coli_cyclophilin_A-like"/>
</dbReference>
<dbReference type="SUPFAM" id="SSF50891">
    <property type="entry name" value="Cyclophilin-like"/>
    <property type="match status" value="1"/>
</dbReference>
<evidence type="ECO:0000313" key="7">
    <source>
        <dbReference type="Proteomes" id="UP001427805"/>
    </source>
</evidence>
<dbReference type="InterPro" id="IPR029000">
    <property type="entry name" value="Cyclophilin-like_dom_sf"/>
</dbReference>
<evidence type="ECO:0000256" key="4">
    <source>
        <dbReference type="SAM" id="SignalP"/>
    </source>
</evidence>
<dbReference type="InterPro" id="IPR002130">
    <property type="entry name" value="Cyclophilin-type_PPIase_dom"/>
</dbReference>
<dbReference type="EC" id="5.2.1.8" evidence="1"/>
<feature type="chain" id="PRO_5047025164" description="peptidylprolyl isomerase" evidence="4">
    <location>
        <begin position="18"/>
        <end position="217"/>
    </location>
</feature>
<name>A0ABV0B6M0_9SPHN</name>
<dbReference type="PROSITE" id="PS50072">
    <property type="entry name" value="CSA_PPIASE_2"/>
    <property type="match status" value="1"/>
</dbReference>
<evidence type="ECO:0000313" key="6">
    <source>
        <dbReference type="EMBL" id="MEN3746805.1"/>
    </source>
</evidence>
<accession>A0ABV0B6M0</accession>
<evidence type="ECO:0000256" key="1">
    <source>
        <dbReference type="ARBA" id="ARBA00013194"/>
    </source>
</evidence>
<dbReference type="RefSeq" id="WP_346245803.1">
    <property type="nucleotide sequence ID" value="NZ_JBDIZK010000003.1"/>
</dbReference>
<proteinExistence type="predicted"/>
<keyword evidence="4" id="KW-0732">Signal</keyword>
<dbReference type="GO" id="GO:0003755">
    <property type="term" value="F:peptidyl-prolyl cis-trans isomerase activity"/>
    <property type="evidence" value="ECO:0007669"/>
    <property type="project" value="UniProtKB-EC"/>
</dbReference>
<dbReference type="Gene3D" id="2.40.100.10">
    <property type="entry name" value="Cyclophilin-like"/>
    <property type="match status" value="1"/>
</dbReference>
<reference evidence="6 7" key="1">
    <citation type="submission" date="2024-05" db="EMBL/GenBank/DDBJ databases">
        <title>Sphingomonas sp. HF-S3 16S ribosomal RNA gene Genome sequencing and assembly.</title>
        <authorList>
            <person name="Lee H."/>
        </authorList>
    </citation>
    <scope>NUCLEOTIDE SEQUENCE [LARGE SCALE GENOMIC DNA]</scope>
    <source>
        <strain evidence="6 7">HF-S3</strain>
    </source>
</reference>
<dbReference type="Pfam" id="PF00160">
    <property type="entry name" value="Pro_isomerase"/>
    <property type="match status" value="1"/>
</dbReference>
<sequence length="217" mass="23256">MIRFPILAALMLLGLTAAGPVDQGRPVPGMVRVRIVTSEGNITLALDARRAPKTTTNFMRYVDDGRFEDTRFYRAARRTSDPKLGFVQGGIGTEARRMLDPLPLEPTSTTGLKHVDGAVSMAHGANPNSGNGNFSIMIGANPSLDARPGNPGYAAFGRVIAGMDVARRILAKPSGGGDGAMRGQMILKPVTIIRVERLDGTPQPTGRFKAWKAFKLK</sequence>